<reference evidence="2" key="1">
    <citation type="journal article" date="2022" name="Mol. Ecol. Resour.">
        <title>The genomes of chicory, endive, great burdock and yacon provide insights into Asteraceae palaeo-polyploidization history and plant inulin production.</title>
        <authorList>
            <person name="Fan W."/>
            <person name="Wang S."/>
            <person name="Wang H."/>
            <person name="Wang A."/>
            <person name="Jiang F."/>
            <person name="Liu H."/>
            <person name="Zhao H."/>
            <person name="Xu D."/>
            <person name="Zhang Y."/>
        </authorList>
    </citation>
    <scope>NUCLEOTIDE SEQUENCE [LARGE SCALE GENOMIC DNA]</scope>
    <source>
        <strain evidence="2">cv. Punajuju</strain>
    </source>
</reference>
<keyword evidence="2" id="KW-1185">Reference proteome</keyword>
<dbReference type="Proteomes" id="UP001055811">
    <property type="component" value="Linkage Group LG03"/>
</dbReference>
<name>A0ACB9F8Q0_CICIN</name>
<organism evidence="1 2">
    <name type="scientific">Cichorium intybus</name>
    <name type="common">Chicory</name>
    <dbReference type="NCBI Taxonomy" id="13427"/>
    <lineage>
        <taxon>Eukaryota</taxon>
        <taxon>Viridiplantae</taxon>
        <taxon>Streptophyta</taxon>
        <taxon>Embryophyta</taxon>
        <taxon>Tracheophyta</taxon>
        <taxon>Spermatophyta</taxon>
        <taxon>Magnoliopsida</taxon>
        <taxon>eudicotyledons</taxon>
        <taxon>Gunneridae</taxon>
        <taxon>Pentapetalae</taxon>
        <taxon>asterids</taxon>
        <taxon>campanulids</taxon>
        <taxon>Asterales</taxon>
        <taxon>Asteraceae</taxon>
        <taxon>Cichorioideae</taxon>
        <taxon>Cichorieae</taxon>
        <taxon>Cichoriinae</taxon>
        <taxon>Cichorium</taxon>
    </lineage>
</organism>
<reference evidence="1 2" key="2">
    <citation type="journal article" date="2022" name="Mol. Ecol. Resour.">
        <title>The genomes of chicory, endive, great burdock and yacon provide insights into Asteraceae paleo-polyploidization history and plant inulin production.</title>
        <authorList>
            <person name="Fan W."/>
            <person name="Wang S."/>
            <person name="Wang H."/>
            <person name="Wang A."/>
            <person name="Jiang F."/>
            <person name="Liu H."/>
            <person name="Zhao H."/>
            <person name="Xu D."/>
            <person name="Zhang Y."/>
        </authorList>
    </citation>
    <scope>NUCLEOTIDE SEQUENCE [LARGE SCALE GENOMIC DNA]</scope>
    <source>
        <strain evidence="2">cv. Punajuju</strain>
        <tissue evidence="1">Leaves</tissue>
    </source>
</reference>
<protein>
    <submittedName>
        <fullName evidence="1">Uncharacterized protein</fullName>
    </submittedName>
</protein>
<accession>A0ACB9F8Q0</accession>
<evidence type="ECO:0000313" key="1">
    <source>
        <dbReference type="EMBL" id="KAI3767316.1"/>
    </source>
</evidence>
<comment type="caution">
    <text evidence="1">The sequence shown here is derived from an EMBL/GenBank/DDBJ whole genome shotgun (WGS) entry which is preliminary data.</text>
</comment>
<sequence>MSGRNFNIKTVNVYMNDKKIQHKDSLHIHEQKSHPNHILKRIKEKFDLPMDLFPLEQSYTLLAGTLALIFTLFFLWPVLKTGKYRAPPEAGGAWPIVGHINLFRGSSDLPHRALAAMAAKYGPIFTVRLGIHKVLVVHSWQIAKEIFTTHDAIISNRPKYLASKILGYNYAMFGFAPYGPYWREMRRIISFELLSSRRLDQLKHVRVSELESSIKNLNELWREKRDDNGKVKVEMKKWFGEFNMNVILRMVAGKRYSGASDDEEEKEMSRCREVMREFFHFLGLVVVGDTLPFLGWLDLGGHEKAMKRVAQEIDIMAGKWLDEHRRKRNSEEAFEEKDFMDVMISTVEKGGLGKFDADTIIKSACMVLIASSADTTTVMLTWTLSLLLNNPGSLRKAQEEIDKIVGKDRQVNESDITNLVYLQAIVKETLRLYPAGRLGGMREFTEDCTVAGYHVPKGTWLMVNLWKLQQDPEIWSNPSEFRPERFLAENHKHIDVKGTHFELIPFGAGRRACPGTVLGLQMLHLVLATLLQNFNISTPDNEPIDMAETAGLTNAKASPLEVLVAPRILSSTTD</sequence>
<gene>
    <name evidence="1" type="ORF">L2E82_17411</name>
</gene>
<dbReference type="EMBL" id="CM042011">
    <property type="protein sequence ID" value="KAI3767316.1"/>
    <property type="molecule type" value="Genomic_DNA"/>
</dbReference>
<proteinExistence type="predicted"/>
<evidence type="ECO:0000313" key="2">
    <source>
        <dbReference type="Proteomes" id="UP001055811"/>
    </source>
</evidence>